<dbReference type="PANTHER" id="PTHR43744:SF12">
    <property type="entry name" value="ABC TRANSPORTER PERMEASE PROTEIN MG189-RELATED"/>
    <property type="match status" value="1"/>
</dbReference>
<evidence type="ECO:0000256" key="7">
    <source>
        <dbReference type="RuleBase" id="RU363032"/>
    </source>
</evidence>
<name>A0AAE3A2A1_9FIRM</name>
<proteinExistence type="inferred from homology"/>
<keyword evidence="10" id="KW-1185">Reference proteome</keyword>
<dbReference type="AlphaFoldDB" id="A0AAE3A2A1"/>
<evidence type="ECO:0000256" key="1">
    <source>
        <dbReference type="ARBA" id="ARBA00004651"/>
    </source>
</evidence>
<reference evidence="9 10" key="1">
    <citation type="submission" date="2021-10" db="EMBL/GenBank/DDBJ databases">
        <title>Anaerobic single-cell dispensing facilitates the cultivation of human gut bacteria.</title>
        <authorList>
            <person name="Afrizal A."/>
        </authorList>
    </citation>
    <scope>NUCLEOTIDE SEQUENCE [LARGE SCALE GENOMIC DNA]</scope>
    <source>
        <strain evidence="9 10">CLA-AA-H273</strain>
    </source>
</reference>
<feature type="domain" description="ABC transmembrane type-1" evidence="8">
    <location>
        <begin position="73"/>
        <end position="263"/>
    </location>
</feature>
<dbReference type="Gene3D" id="1.10.3720.10">
    <property type="entry name" value="MetI-like"/>
    <property type="match status" value="1"/>
</dbReference>
<evidence type="ECO:0000256" key="6">
    <source>
        <dbReference type="ARBA" id="ARBA00023136"/>
    </source>
</evidence>
<comment type="caution">
    <text evidence="9">The sequence shown here is derived from an EMBL/GenBank/DDBJ whole genome shotgun (WGS) entry which is preliminary data.</text>
</comment>
<protein>
    <submittedName>
        <fullName evidence="9">Carbohydrate ABC transporter permease</fullName>
    </submittedName>
</protein>
<feature type="transmembrane region" description="Helical" evidence="7">
    <location>
        <begin position="108"/>
        <end position="131"/>
    </location>
</feature>
<dbReference type="GO" id="GO:0005886">
    <property type="term" value="C:plasma membrane"/>
    <property type="evidence" value="ECO:0007669"/>
    <property type="project" value="UniProtKB-SubCell"/>
</dbReference>
<evidence type="ECO:0000256" key="2">
    <source>
        <dbReference type="ARBA" id="ARBA00022448"/>
    </source>
</evidence>
<dbReference type="RefSeq" id="WP_117466647.1">
    <property type="nucleotide sequence ID" value="NZ_JAJEPV010000024.1"/>
</dbReference>
<dbReference type="PROSITE" id="PS50928">
    <property type="entry name" value="ABC_TM1"/>
    <property type="match status" value="1"/>
</dbReference>
<feature type="transmembrane region" description="Helical" evidence="7">
    <location>
        <begin position="137"/>
        <end position="157"/>
    </location>
</feature>
<feature type="transmembrane region" description="Helical" evidence="7">
    <location>
        <begin position="243"/>
        <end position="262"/>
    </location>
</feature>
<keyword evidence="3" id="KW-1003">Cell membrane</keyword>
<keyword evidence="5 7" id="KW-1133">Transmembrane helix</keyword>
<dbReference type="InterPro" id="IPR000515">
    <property type="entry name" value="MetI-like"/>
</dbReference>
<dbReference type="PANTHER" id="PTHR43744">
    <property type="entry name" value="ABC TRANSPORTER PERMEASE PROTEIN MG189-RELATED-RELATED"/>
    <property type="match status" value="1"/>
</dbReference>
<dbReference type="EMBL" id="JAJEPV010000024">
    <property type="protein sequence ID" value="MCC2120024.1"/>
    <property type="molecule type" value="Genomic_DNA"/>
</dbReference>
<keyword evidence="4 7" id="KW-0812">Transmembrane</keyword>
<comment type="subcellular location">
    <subcellularLocation>
        <location evidence="1 7">Cell membrane</location>
        <topology evidence="1 7">Multi-pass membrane protein</topology>
    </subcellularLocation>
</comment>
<dbReference type="GO" id="GO:0055085">
    <property type="term" value="P:transmembrane transport"/>
    <property type="evidence" value="ECO:0007669"/>
    <property type="project" value="InterPro"/>
</dbReference>
<keyword evidence="6 7" id="KW-0472">Membrane</keyword>
<evidence type="ECO:0000256" key="5">
    <source>
        <dbReference type="ARBA" id="ARBA00022989"/>
    </source>
</evidence>
<gene>
    <name evidence="9" type="ORF">LKD75_10575</name>
</gene>
<evidence type="ECO:0000259" key="8">
    <source>
        <dbReference type="PROSITE" id="PS50928"/>
    </source>
</evidence>
<evidence type="ECO:0000313" key="9">
    <source>
        <dbReference type="EMBL" id="MCC2120024.1"/>
    </source>
</evidence>
<feature type="transmembrane region" description="Helical" evidence="7">
    <location>
        <begin position="72"/>
        <end position="96"/>
    </location>
</feature>
<dbReference type="Pfam" id="PF00528">
    <property type="entry name" value="BPD_transp_1"/>
    <property type="match status" value="1"/>
</dbReference>
<sequence length="278" mass="30985">MIKMKRKLSDFILSLLVLLAGIIVFIPFMYMFSSSMRTPAEAFKLPPAILPERFMIENYIQLFKSDLPFAKMFLNSTIVTGITIVIQIVVCSMASYAFAKIRFAGRNFWFMAFLMSMMIPVQATIIPVYMMMSKLNLINTLSSIILISAFNAFGIFLMRQSIASVPDAIVEAAKIDGAGHFRTCWQIVIPMVKSTIVTLIILNFNSIWNDYFIPYVFVSKWEKMTVPLGVAAMKGYMGSGNKSVVLAGVTVALLPILIVFLIGQKYIVEGLTASSVKG</sequence>
<keyword evidence="2 7" id="KW-0813">Transport</keyword>
<evidence type="ECO:0000256" key="4">
    <source>
        <dbReference type="ARBA" id="ARBA00022692"/>
    </source>
</evidence>
<accession>A0AAE3A2A1</accession>
<dbReference type="CDD" id="cd06261">
    <property type="entry name" value="TM_PBP2"/>
    <property type="match status" value="1"/>
</dbReference>
<organism evidence="9 10">
    <name type="scientific">Waltera acetigignens</name>
    <dbReference type="NCBI Taxonomy" id="2981769"/>
    <lineage>
        <taxon>Bacteria</taxon>
        <taxon>Bacillati</taxon>
        <taxon>Bacillota</taxon>
        <taxon>Clostridia</taxon>
        <taxon>Lachnospirales</taxon>
        <taxon>Lachnospiraceae</taxon>
        <taxon>Waltera</taxon>
    </lineage>
</organism>
<dbReference type="Proteomes" id="UP001197795">
    <property type="component" value="Unassembled WGS sequence"/>
</dbReference>
<evidence type="ECO:0000256" key="3">
    <source>
        <dbReference type="ARBA" id="ARBA00022475"/>
    </source>
</evidence>
<dbReference type="InterPro" id="IPR035906">
    <property type="entry name" value="MetI-like_sf"/>
</dbReference>
<evidence type="ECO:0000313" key="10">
    <source>
        <dbReference type="Proteomes" id="UP001197795"/>
    </source>
</evidence>
<comment type="similarity">
    <text evidence="7">Belongs to the binding-protein-dependent transport system permease family.</text>
</comment>
<dbReference type="SUPFAM" id="SSF161098">
    <property type="entry name" value="MetI-like"/>
    <property type="match status" value="1"/>
</dbReference>